<dbReference type="Proteomes" id="UP000194641">
    <property type="component" value="Unassembled WGS sequence"/>
</dbReference>
<dbReference type="InterPro" id="IPR011050">
    <property type="entry name" value="Pectin_lyase_fold/virulence"/>
</dbReference>
<protein>
    <recommendedName>
        <fullName evidence="5">Pectate lyase superfamily protein domain-containing protein</fullName>
    </recommendedName>
</protein>
<organism evidence="3 4">
    <name type="scientific">Acetobacter indonesiensis</name>
    <dbReference type="NCBI Taxonomy" id="104101"/>
    <lineage>
        <taxon>Bacteria</taxon>
        <taxon>Pseudomonadati</taxon>
        <taxon>Pseudomonadota</taxon>
        <taxon>Alphaproteobacteria</taxon>
        <taxon>Acetobacterales</taxon>
        <taxon>Acetobacteraceae</taxon>
        <taxon>Acetobacter</taxon>
    </lineage>
</organism>
<proteinExistence type="predicted"/>
<sequence length="795" mass="80848">MSMNFVLKTRIVLGVCAGLVLAAAVQSVAAPRPNHLLPQFQQHGSAGPVVGPVMRSVAPQALMAAAPVGGNAAYYAPTHPPGGIDPTTSVPTLWANATIGQIGSMADASVQQTDKNQPNGVAALDAAGTVTAPVAGDVTAATASSTLTGAVTRALSARFAEYPSTKDFGSQLDGTHDDSAALQAAKAAVAAGRAIHVPAGVLTLSTPLQGATPILWQLDGTTLANGVPVTDLGTDVLESTLEGGKYFARGHSHADMAPVLRKDMNITHTGGTTGFVMNLEKGNCTIPSEGAALNDYVWCHSTVLTSSAFGAGEHVAQASLAQRPANALSDGKGSRSQLWAGYDEVRDDTGQASSSAGSLVGREIDVYANGDDPVGWRIGLQLQVAGASVSGTAGKVGKGIAIGNNDATSTYGILIDAAGRFDTAGIDLSRSTPVNNAPVLNIGANRGLAFSDDHKPHLQFDSAAYTLRYLYDATSLFSIGMQGDVTTAISNAGSGVAWSLTGQAQLGLNLTGLTAPEALRLASGQTLSWEPTATVHSGFTNGQLTDQVAAGVARTLDTQGNETVPGSLHNSQTVVSLSQPTVAAYIATGTAAIGVDTTGLAAPEALRLASGQRLSWEQTASVQTRYENGLLQDSQNGTALRTLDGSGNETVQGSTRNSGMTTSLTNATASAVTLTGTAAIGVNLSGLTSPEALRLGTGQSIAWEPTAVMKTGFSETGLTDAKGSTALRLLDSNGNETLAGTITPSTGLHLPTVSRADIKSRPSPAVGLMVYDADDDTPAIYTSAGWKLLTLAAIP</sequence>
<evidence type="ECO:0000313" key="3">
    <source>
        <dbReference type="EMBL" id="OUI93960.1"/>
    </source>
</evidence>
<dbReference type="EMBL" id="JOPA01000019">
    <property type="protein sequence ID" value="OUI93960.1"/>
    <property type="molecule type" value="Genomic_DNA"/>
</dbReference>
<feature type="signal peptide" evidence="2">
    <location>
        <begin position="1"/>
        <end position="29"/>
    </location>
</feature>
<name>A0A252AUE3_9PROT</name>
<comment type="caution">
    <text evidence="3">The sequence shown here is derived from an EMBL/GenBank/DDBJ whole genome shotgun (WGS) entry which is preliminary data.</text>
</comment>
<evidence type="ECO:0008006" key="5">
    <source>
        <dbReference type="Google" id="ProtNLM"/>
    </source>
</evidence>
<evidence type="ECO:0000256" key="2">
    <source>
        <dbReference type="SAM" id="SignalP"/>
    </source>
</evidence>
<keyword evidence="2" id="KW-0732">Signal</keyword>
<dbReference type="RefSeq" id="WP_086659369.1">
    <property type="nucleotide sequence ID" value="NZ_JBJJWX010000001.1"/>
</dbReference>
<feature type="region of interest" description="Disordered" evidence="1">
    <location>
        <begin position="642"/>
        <end position="662"/>
    </location>
</feature>
<feature type="chain" id="PRO_5013349906" description="Pectate lyase superfamily protein domain-containing protein" evidence="2">
    <location>
        <begin position="30"/>
        <end position="795"/>
    </location>
</feature>
<accession>A0A252AUE3</accession>
<dbReference type="Gene3D" id="2.160.20.10">
    <property type="entry name" value="Single-stranded right-handed beta-helix, Pectin lyase-like"/>
    <property type="match status" value="1"/>
</dbReference>
<evidence type="ECO:0000256" key="1">
    <source>
        <dbReference type="SAM" id="MobiDB-lite"/>
    </source>
</evidence>
<gene>
    <name evidence="3" type="ORF">HK17_06700</name>
</gene>
<dbReference type="InterPro" id="IPR012334">
    <property type="entry name" value="Pectin_lyas_fold"/>
</dbReference>
<dbReference type="AlphaFoldDB" id="A0A252AUE3"/>
<evidence type="ECO:0000313" key="4">
    <source>
        <dbReference type="Proteomes" id="UP000194641"/>
    </source>
</evidence>
<reference evidence="4" key="1">
    <citation type="submission" date="2014-06" db="EMBL/GenBank/DDBJ databases">
        <authorList>
            <person name="Winans N.J."/>
            <person name="Newell P.D."/>
            <person name="Douglas A.E."/>
        </authorList>
    </citation>
    <scope>NUCLEOTIDE SEQUENCE [LARGE SCALE GENOMIC DNA]</scope>
</reference>
<dbReference type="SUPFAM" id="SSF51126">
    <property type="entry name" value="Pectin lyase-like"/>
    <property type="match status" value="1"/>
</dbReference>